<dbReference type="RefSeq" id="WP_037444053.1">
    <property type="nucleotide sequence ID" value="NZ_JNFF01000115.1"/>
</dbReference>
<dbReference type="SUPFAM" id="SSF56300">
    <property type="entry name" value="Metallo-dependent phosphatases"/>
    <property type="match status" value="1"/>
</dbReference>
<dbReference type="AlphaFoldDB" id="A0A081PCU6"/>
<dbReference type="InterPro" id="IPR004843">
    <property type="entry name" value="Calcineurin-like_PHP"/>
</dbReference>
<dbReference type="GO" id="GO:0016787">
    <property type="term" value="F:hydrolase activity"/>
    <property type="evidence" value="ECO:0007669"/>
    <property type="project" value="InterPro"/>
</dbReference>
<dbReference type="Proteomes" id="UP000028007">
    <property type="component" value="Unassembled WGS sequence"/>
</dbReference>
<comment type="caution">
    <text evidence="2">The sequence shown here is derived from an EMBL/GenBank/DDBJ whole genome shotgun (WGS) entry which is preliminary data.</text>
</comment>
<protein>
    <recommendedName>
        <fullName evidence="1">Calcineurin-like phosphoesterase domain-containing protein</fullName>
    </recommendedName>
</protein>
<dbReference type="Gene3D" id="3.60.21.10">
    <property type="match status" value="1"/>
</dbReference>
<dbReference type="PANTHER" id="PTHR43143:SF1">
    <property type="entry name" value="SERINE_THREONINE-PROTEIN PHOSPHATASE CPPED1"/>
    <property type="match status" value="1"/>
</dbReference>
<name>A0A081PCU6_9SPHI</name>
<reference evidence="2 3" key="1">
    <citation type="journal article" date="1992" name="Int. J. Syst. Bacteriol.">
        <title>Sphingobacterium antarcticus sp. nov. a Psychrotrophic Bacterium from the Soils of Schirmacher Oasis, Antarctica.</title>
        <authorList>
            <person name="Shivaji S."/>
            <person name="Ray M.K."/>
            <person name="Rao N.S."/>
            <person name="Saiserr L."/>
            <person name="Jagannadham M.V."/>
            <person name="Kumar G.S."/>
            <person name="Reddy G."/>
            <person name="Bhargava P.M."/>
        </authorList>
    </citation>
    <scope>NUCLEOTIDE SEQUENCE [LARGE SCALE GENOMIC DNA]</scope>
    <source>
        <strain evidence="2 3">4BY</strain>
    </source>
</reference>
<feature type="domain" description="Calcineurin-like phosphoesterase" evidence="1">
    <location>
        <begin position="54"/>
        <end position="226"/>
    </location>
</feature>
<dbReference type="InterPro" id="IPR029052">
    <property type="entry name" value="Metallo-depent_PP-like"/>
</dbReference>
<dbReference type="eggNOG" id="COG1409">
    <property type="taxonomic scope" value="Bacteria"/>
</dbReference>
<evidence type="ECO:0000313" key="2">
    <source>
        <dbReference type="EMBL" id="KEQ28519.1"/>
    </source>
</evidence>
<dbReference type="OrthoDB" id="5464520at2"/>
<dbReference type="PANTHER" id="PTHR43143">
    <property type="entry name" value="METALLOPHOSPHOESTERASE, CALCINEURIN SUPERFAMILY"/>
    <property type="match status" value="1"/>
</dbReference>
<keyword evidence="3" id="KW-1185">Reference proteome</keyword>
<proteinExistence type="predicted"/>
<dbReference type="EMBL" id="JNFF01000115">
    <property type="protein sequence ID" value="KEQ28519.1"/>
    <property type="molecule type" value="Genomic_DNA"/>
</dbReference>
<dbReference type="InterPro" id="IPR051918">
    <property type="entry name" value="STPP_CPPED1"/>
</dbReference>
<sequence length="267" mass="30166">MKLKLILLLIPIFILNGCEYDEFSPNQKFNSKTPKEVNNTQIATLPEKKPGSRIRIAVSGDTQRKYKESQEFVDHINSRNDIDFVILNGDISDFGLLLEFEGVYNIYSKLNVPFISVIGNHDQVANGFEIYQRMFGQTDFTFNYAGVKFVCHDSNSREHAFNGTIPDLTWLKNNMVRDAGQSGIVAFSHVPPTDADFDQKLRPAYENLMNSTPGVLASVHSHQHAPDIIYRKDDQGIPFIITNAIVNKAYTQLTIENGKIDAQAVFF</sequence>
<dbReference type="Pfam" id="PF00149">
    <property type="entry name" value="Metallophos"/>
    <property type="match status" value="1"/>
</dbReference>
<gene>
    <name evidence="2" type="ORF">N180_17020</name>
</gene>
<organism evidence="2 3">
    <name type="scientific">Pedobacter antarcticus 4BY</name>
    <dbReference type="NCBI Taxonomy" id="1358423"/>
    <lineage>
        <taxon>Bacteria</taxon>
        <taxon>Pseudomonadati</taxon>
        <taxon>Bacteroidota</taxon>
        <taxon>Sphingobacteriia</taxon>
        <taxon>Sphingobacteriales</taxon>
        <taxon>Sphingobacteriaceae</taxon>
        <taxon>Pedobacter</taxon>
    </lineage>
</organism>
<evidence type="ECO:0000313" key="3">
    <source>
        <dbReference type="Proteomes" id="UP000028007"/>
    </source>
</evidence>
<accession>A0A081PCU6</accession>
<evidence type="ECO:0000259" key="1">
    <source>
        <dbReference type="Pfam" id="PF00149"/>
    </source>
</evidence>